<organism evidence="1 2">
    <name type="scientific">Colletotrichum asianum</name>
    <dbReference type="NCBI Taxonomy" id="702518"/>
    <lineage>
        <taxon>Eukaryota</taxon>
        <taxon>Fungi</taxon>
        <taxon>Dikarya</taxon>
        <taxon>Ascomycota</taxon>
        <taxon>Pezizomycotina</taxon>
        <taxon>Sordariomycetes</taxon>
        <taxon>Hypocreomycetidae</taxon>
        <taxon>Glomerellales</taxon>
        <taxon>Glomerellaceae</taxon>
        <taxon>Colletotrichum</taxon>
        <taxon>Colletotrichum gloeosporioides species complex</taxon>
    </lineage>
</organism>
<evidence type="ECO:0000313" key="2">
    <source>
        <dbReference type="Proteomes" id="UP000434172"/>
    </source>
</evidence>
<proteinExistence type="predicted"/>
<gene>
    <name evidence="1" type="ORF">GQ607_008513</name>
</gene>
<dbReference type="CDD" id="cd12148">
    <property type="entry name" value="fungal_TF_MHR"/>
    <property type="match status" value="1"/>
</dbReference>
<comment type="caution">
    <text evidence="1">The sequence shown here is derived from an EMBL/GenBank/DDBJ whole genome shotgun (WGS) entry which is preliminary data.</text>
</comment>
<reference evidence="1 2" key="1">
    <citation type="submission" date="2019-12" db="EMBL/GenBank/DDBJ databases">
        <title>A genome sequence resource for the geographically widespread anthracnose pathogen Colletotrichum asianum.</title>
        <authorList>
            <person name="Meng Y."/>
        </authorList>
    </citation>
    <scope>NUCLEOTIDE SEQUENCE [LARGE SCALE GENOMIC DNA]</scope>
    <source>
        <strain evidence="1 2">ICMP 18580</strain>
    </source>
</reference>
<name>A0A8H3ZLJ4_9PEZI</name>
<dbReference type="OrthoDB" id="4685598at2759"/>
<dbReference type="Proteomes" id="UP000434172">
    <property type="component" value="Unassembled WGS sequence"/>
</dbReference>
<protein>
    <submittedName>
        <fullName evidence="1">C6 finger domain-containing protein</fullName>
    </submittedName>
</protein>
<evidence type="ECO:0000313" key="1">
    <source>
        <dbReference type="EMBL" id="KAF0324339.1"/>
    </source>
</evidence>
<sequence>MSDDLSLLLSQVDLSQETTDRLISDFFAFKHPQFPIINRDLFPEVFEKSKQDASKHIYGPSLGVCLLVLASGALGSTDSPVSPDDSDNAGMPYFVIAYRILTTIWAGSFDDD</sequence>
<keyword evidence="2" id="KW-1185">Reference proteome</keyword>
<dbReference type="AlphaFoldDB" id="A0A8H3ZLJ4"/>
<dbReference type="EMBL" id="WOWK01000045">
    <property type="protein sequence ID" value="KAF0324339.1"/>
    <property type="molecule type" value="Genomic_DNA"/>
</dbReference>
<accession>A0A8H3ZLJ4</accession>